<evidence type="ECO:0000313" key="3">
    <source>
        <dbReference type="EMBL" id="KAJ8920114.1"/>
    </source>
</evidence>
<dbReference type="SUPFAM" id="SSF63748">
    <property type="entry name" value="Tudor/PWWP/MBT"/>
    <property type="match status" value="1"/>
</dbReference>
<dbReference type="EMBL" id="JANEYG010000015">
    <property type="protein sequence ID" value="KAJ8920114.1"/>
    <property type="molecule type" value="Genomic_DNA"/>
</dbReference>
<dbReference type="PROSITE" id="PS50812">
    <property type="entry name" value="PWWP"/>
    <property type="match status" value="1"/>
</dbReference>
<sequence length="978" mass="112617">MRISGFGRCTSTNRYPVCTSKKKRGRKKQQDVTPKAQEAVPTLSDFVVDNRVSETVTLPLVTKRSRGRPRKINNEEVSKAPVEAVIVKQAPNTERKRGHSGRGRRRESVDDMDLLKRYNRHYKEQLKRSKSITRTMQEIKRKPYHWVPHEDNTRVLDRYRKLCRKRAGSPAWDTEDEDGAWDTRTRLGRARSQARDTEDEDDAWYKRNRLSRARSQIRDMEDEDEEAWNKRTRLGRARSQARDTEDEDESLWEKRRRSSRGHSQTRDTEDEYEDVAWEKRTRSRSQARDTEDEDISLEKRTRLRRASSQARDSEDENNAEAKDELNIPNQSESATSKNVAQIADVEVKEMRLGRAGSQARDTEDEDESLWEKRRRSSRGHSQARDTEDEDVAREKKTRLRRACSQPRESENENNAKIRRGSPQARDTIINELNISNQSVSATSKSVEQIVDVQDKEAKEMRSDGNTDVDDERIRCVKNFEDCLAGRSSFNVGDIVWGQIGTYPFWPCMIMKDPGTSLHKKKFRGKYCQREMYHVRFFGDRGRRAWINKQQIMLYSSRRDLDVLEDLMKSEHKPASYMYVVKGNAVKKWKCAVDEAEQLKLKDFNEKISFFDELFRKTTSSQPKERKDDKLQKEASSKSNSPKQKPVIEHVTGDSALEIASSESTRRSSDGQVEEKTEWSPGIGETSSKKCKLFMSGDASFCEELSISVQDPNSTLKSEDIPQTSLEKKQSDEISEIGSKASSDNATISDMPLNTMEAQKALYKRNNLFRGVSREKVCQYCFKPGGSVKVQGRGGPKKSKKKRFVIKNENSFNESSALNESLPIVISPKKPCRDMAEEEQVQIITVPSSVYNTPPRKTFPPNFKHMTLAEQIDYKMKEIMKKFESKTVYSVVETIPDATSRVQPLTNITDTDAEKQIPPPEISTRINNELVNTGRLSGGKPKPSSKKRLFFKHVTADSIVELDDIKVEDEEKRIVPETF</sequence>
<feature type="domain" description="PWWP" evidence="2">
    <location>
        <begin position="491"/>
        <end position="557"/>
    </location>
</feature>
<dbReference type="Proteomes" id="UP001159042">
    <property type="component" value="Unassembled WGS sequence"/>
</dbReference>
<feature type="compositionally biased region" description="Basic residues" evidence="1">
    <location>
        <begin position="96"/>
        <end position="105"/>
    </location>
</feature>
<name>A0AAV8W1C1_9CUCU</name>
<feature type="region of interest" description="Disordered" evidence="1">
    <location>
        <begin position="620"/>
        <end position="686"/>
    </location>
</feature>
<dbReference type="Gene3D" id="2.30.30.140">
    <property type="match status" value="1"/>
</dbReference>
<reference evidence="3 4" key="1">
    <citation type="journal article" date="2023" name="Insect Mol. Biol.">
        <title>Genome sequencing provides insights into the evolution of gene families encoding plant cell wall-degrading enzymes in longhorned beetles.</title>
        <authorList>
            <person name="Shin N.R."/>
            <person name="Okamura Y."/>
            <person name="Kirsch R."/>
            <person name="Pauchet Y."/>
        </authorList>
    </citation>
    <scope>NUCLEOTIDE SEQUENCE [LARGE SCALE GENOMIC DNA]</scope>
    <source>
        <strain evidence="3">EAD_L_NR</strain>
    </source>
</reference>
<evidence type="ECO:0000256" key="1">
    <source>
        <dbReference type="SAM" id="MobiDB-lite"/>
    </source>
</evidence>
<feature type="region of interest" description="Disordered" evidence="1">
    <location>
        <begin position="90"/>
        <end position="112"/>
    </location>
</feature>
<dbReference type="CDD" id="cd20144">
    <property type="entry name" value="PWWP_NSD_rpt1"/>
    <property type="match status" value="1"/>
</dbReference>
<dbReference type="SMART" id="SM00293">
    <property type="entry name" value="PWWP"/>
    <property type="match status" value="1"/>
</dbReference>
<gene>
    <name evidence="3" type="ORF">NQ315_011770</name>
</gene>
<dbReference type="Pfam" id="PF00855">
    <property type="entry name" value="PWWP"/>
    <property type="match status" value="1"/>
</dbReference>
<feature type="region of interest" description="Disordered" evidence="1">
    <location>
        <begin position="1"/>
        <end position="39"/>
    </location>
</feature>
<dbReference type="AlphaFoldDB" id="A0AAV8W1C1"/>
<feature type="compositionally biased region" description="Basic and acidic residues" evidence="1">
    <location>
        <begin position="663"/>
        <end position="677"/>
    </location>
</feature>
<feature type="region of interest" description="Disordered" evidence="1">
    <location>
        <begin position="215"/>
        <end position="424"/>
    </location>
</feature>
<protein>
    <recommendedName>
        <fullName evidence="2">PWWP domain-containing protein</fullName>
    </recommendedName>
</protein>
<proteinExistence type="predicted"/>
<feature type="compositionally biased region" description="Polar residues" evidence="1">
    <location>
        <begin position="711"/>
        <end position="724"/>
    </location>
</feature>
<feature type="region of interest" description="Disordered" evidence="1">
    <location>
        <begin position="711"/>
        <end position="747"/>
    </location>
</feature>
<feature type="compositionally biased region" description="Polar residues" evidence="1">
    <location>
        <begin position="327"/>
        <end position="339"/>
    </location>
</feature>
<evidence type="ECO:0000313" key="4">
    <source>
        <dbReference type="Proteomes" id="UP001159042"/>
    </source>
</evidence>
<accession>A0AAV8W1C1</accession>
<evidence type="ECO:0000259" key="2">
    <source>
        <dbReference type="PROSITE" id="PS50812"/>
    </source>
</evidence>
<keyword evidence="4" id="KW-1185">Reference proteome</keyword>
<feature type="compositionally biased region" description="Basic and acidic residues" evidence="1">
    <location>
        <begin position="622"/>
        <end position="635"/>
    </location>
</feature>
<comment type="caution">
    <text evidence="3">The sequence shown here is derived from an EMBL/GenBank/DDBJ whole genome shotgun (WGS) entry which is preliminary data.</text>
</comment>
<dbReference type="InterPro" id="IPR000313">
    <property type="entry name" value="PWWP_dom"/>
</dbReference>
<organism evidence="3 4">
    <name type="scientific">Exocentrus adspersus</name>
    <dbReference type="NCBI Taxonomy" id="1586481"/>
    <lineage>
        <taxon>Eukaryota</taxon>
        <taxon>Metazoa</taxon>
        <taxon>Ecdysozoa</taxon>
        <taxon>Arthropoda</taxon>
        <taxon>Hexapoda</taxon>
        <taxon>Insecta</taxon>
        <taxon>Pterygota</taxon>
        <taxon>Neoptera</taxon>
        <taxon>Endopterygota</taxon>
        <taxon>Coleoptera</taxon>
        <taxon>Polyphaga</taxon>
        <taxon>Cucujiformia</taxon>
        <taxon>Chrysomeloidea</taxon>
        <taxon>Cerambycidae</taxon>
        <taxon>Lamiinae</taxon>
        <taxon>Acanthocinini</taxon>
        <taxon>Exocentrus</taxon>
    </lineage>
</organism>